<sequence length="327" mass="36323">MNFYDPNFPPNLAISPSHHPQLTLVSSSENVFGSSGQLEAIRNYGIAGRVWEASYSMLLYLGHNDWDFDPPFLDKKLQSMNTILELGAGTGIVTSGIVETVATCEQDVVISTDLPEVCPLLEANLRETLNRTGPRCCTVHVRPLTWGNVHHATEIGKEFGLAMSAVDSVEPRYLTHIVCSDLVYFPELLAPLLRTLIQLSSPPFIPILESEHGLKIVMSYKIRSLAKEAAFFSAFGLWFAFEPVVARPNTKKGEALQSPWSRFGTSLDGQDFIFVARRRPESMAWGLPDDDQKLLDGVGAWGTDSRKSDDTFEMLLLMGLDDEDDNK</sequence>
<name>A0A0C3G0K2_PILCF</name>
<gene>
    <name evidence="1" type="ORF">PILCRDRAFT_402189</name>
</gene>
<reference evidence="1 2" key="1">
    <citation type="submission" date="2014-04" db="EMBL/GenBank/DDBJ databases">
        <authorList>
            <consortium name="DOE Joint Genome Institute"/>
            <person name="Kuo A."/>
            <person name="Tarkka M."/>
            <person name="Buscot F."/>
            <person name="Kohler A."/>
            <person name="Nagy L.G."/>
            <person name="Floudas D."/>
            <person name="Copeland A."/>
            <person name="Barry K.W."/>
            <person name="Cichocki N."/>
            <person name="Veneault-Fourrey C."/>
            <person name="LaButti K."/>
            <person name="Lindquist E.A."/>
            <person name="Lipzen A."/>
            <person name="Lundell T."/>
            <person name="Morin E."/>
            <person name="Murat C."/>
            <person name="Sun H."/>
            <person name="Tunlid A."/>
            <person name="Henrissat B."/>
            <person name="Grigoriev I.V."/>
            <person name="Hibbett D.S."/>
            <person name="Martin F."/>
            <person name="Nordberg H.P."/>
            <person name="Cantor M.N."/>
            <person name="Hua S.X."/>
        </authorList>
    </citation>
    <scope>NUCLEOTIDE SEQUENCE [LARGE SCALE GENOMIC DNA]</scope>
    <source>
        <strain evidence="1 2">F 1598</strain>
    </source>
</reference>
<dbReference type="Proteomes" id="UP000054166">
    <property type="component" value="Unassembled WGS sequence"/>
</dbReference>
<evidence type="ECO:0000313" key="1">
    <source>
        <dbReference type="EMBL" id="KIM84191.1"/>
    </source>
</evidence>
<dbReference type="GO" id="GO:0005829">
    <property type="term" value="C:cytosol"/>
    <property type="evidence" value="ECO:0007669"/>
    <property type="project" value="TreeGrafter"/>
</dbReference>
<protein>
    <recommendedName>
        <fullName evidence="3">Methyltransferase-domain-containing protein</fullName>
    </recommendedName>
</protein>
<dbReference type="GO" id="GO:0008757">
    <property type="term" value="F:S-adenosylmethionine-dependent methyltransferase activity"/>
    <property type="evidence" value="ECO:0007669"/>
    <property type="project" value="UniProtKB-ARBA"/>
</dbReference>
<dbReference type="EMBL" id="KN832988">
    <property type="protein sequence ID" value="KIM84191.1"/>
    <property type="molecule type" value="Genomic_DNA"/>
</dbReference>
<dbReference type="InterPro" id="IPR029063">
    <property type="entry name" value="SAM-dependent_MTases_sf"/>
</dbReference>
<dbReference type="HOGENOM" id="CLU_039535_0_0_1"/>
<dbReference type="InterPro" id="IPR019410">
    <property type="entry name" value="Methyltransf_16"/>
</dbReference>
<dbReference type="Gene3D" id="3.40.50.150">
    <property type="entry name" value="Vaccinia Virus protein VP39"/>
    <property type="match status" value="1"/>
</dbReference>
<dbReference type="GO" id="GO:0032991">
    <property type="term" value="C:protein-containing complex"/>
    <property type="evidence" value="ECO:0007669"/>
    <property type="project" value="TreeGrafter"/>
</dbReference>
<keyword evidence="2" id="KW-1185">Reference proteome</keyword>
<accession>A0A0C3G0K2</accession>
<evidence type="ECO:0008006" key="3">
    <source>
        <dbReference type="Google" id="ProtNLM"/>
    </source>
</evidence>
<dbReference type="PANTHER" id="PTHR14614">
    <property type="entry name" value="HEPATOCELLULAR CARCINOMA-ASSOCIATED ANTIGEN"/>
    <property type="match status" value="1"/>
</dbReference>
<dbReference type="AlphaFoldDB" id="A0A0C3G0K2"/>
<dbReference type="Pfam" id="PF10294">
    <property type="entry name" value="Methyltransf_16"/>
    <property type="match status" value="1"/>
</dbReference>
<organism evidence="1 2">
    <name type="scientific">Piloderma croceum (strain F 1598)</name>
    <dbReference type="NCBI Taxonomy" id="765440"/>
    <lineage>
        <taxon>Eukaryota</taxon>
        <taxon>Fungi</taxon>
        <taxon>Dikarya</taxon>
        <taxon>Basidiomycota</taxon>
        <taxon>Agaricomycotina</taxon>
        <taxon>Agaricomycetes</taxon>
        <taxon>Agaricomycetidae</taxon>
        <taxon>Atheliales</taxon>
        <taxon>Atheliaceae</taxon>
        <taxon>Piloderma</taxon>
    </lineage>
</organism>
<proteinExistence type="predicted"/>
<dbReference type="InParanoid" id="A0A0C3G0K2"/>
<evidence type="ECO:0000313" key="2">
    <source>
        <dbReference type="Proteomes" id="UP000054166"/>
    </source>
</evidence>
<dbReference type="SUPFAM" id="SSF53335">
    <property type="entry name" value="S-adenosyl-L-methionine-dependent methyltransferases"/>
    <property type="match status" value="1"/>
</dbReference>
<dbReference type="PANTHER" id="PTHR14614:SF161">
    <property type="match status" value="1"/>
</dbReference>
<dbReference type="STRING" id="765440.A0A0C3G0K2"/>
<dbReference type="OrthoDB" id="413520at2759"/>
<reference evidence="2" key="2">
    <citation type="submission" date="2015-01" db="EMBL/GenBank/DDBJ databases">
        <title>Evolutionary Origins and Diversification of the Mycorrhizal Mutualists.</title>
        <authorList>
            <consortium name="DOE Joint Genome Institute"/>
            <consortium name="Mycorrhizal Genomics Consortium"/>
            <person name="Kohler A."/>
            <person name="Kuo A."/>
            <person name="Nagy L.G."/>
            <person name="Floudas D."/>
            <person name="Copeland A."/>
            <person name="Barry K.W."/>
            <person name="Cichocki N."/>
            <person name="Veneault-Fourrey C."/>
            <person name="LaButti K."/>
            <person name="Lindquist E.A."/>
            <person name="Lipzen A."/>
            <person name="Lundell T."/>
            <person name="Morin E."/>
            <person name="Murat C."/>
            <person name="Riley R."/>
            <person name="Ohm R."/>
            <person name="Sun H."/>
            <person name="Tunlid A."/>
            <person name="Henrissat B."/>
            <person name="Grigoriev I.V."/>
            <person name="Hibbett D.S."/>
            <person name="Martin F."/>
        </authorList>
    </citation>
    <scope>NUCLEOTIDE SEQUENCE [LARGE SCALE GENOMIC DNA]</scope>
    <source>
        <strain evidence="2">F 1598</strain>
    </source>
</reference>